<reference evidence="2" key="2">
    <citation type="submission" date="2020-09" db="EMBL/GenBank/DDBJ databases">
        <authorList>
            <person name="Sun Q."/>
            <person name="Kim S."/>
        </authorList>
    </citation>
    <scope>NUCLEOTIDE SEQUENCE</scope>
    <source>
        <strain evidence="2">KCTC 12719</strain>
    </source>
</reference>
<organism evidence="2 3">
    <name type="scientific">Salinimicrobium marinum</name>
    <dbReference type="NCBI Taxonomy" id="680283"/>
    <lineage>
        <taxon>Bacteria</taxon>
        <taxon>Pseudomonadati</taxon>
        <taxon>Bacteroidota</taxon>
        <taxon>Flavobacteriia</taxon>
        <taxon>Flavobacteriales</taxon>
        <taxon>Flavobacteriaceae</taxon>
        <taxon>Salinimicrobium</taxon>
    </lineage>
</organism>
<evidence type="ECO:0000313" key="2">
    <source>
        <dbReference type="EMBL" id="GHA34078.1"/>
    </source>
</evidence>
<feature type="domain" description="DUF7281" evidence="1">
    <location>
        <begin position="145"/>
        <end position="282"/>
    </location>
</feature>
<dbReference type="InterPro" id="IPR055705">
    <property type="entry name" value="DUF7281"/>
</dbReference>
<keyword evidence="3" id="KW-1185">Reference proteome</keyword>
<evidence type="ECO:0000313" key="3">
    <source>
        <dbReference type="Proteomes" id="UP000610456"/>
    </source>
</evidence>
<reference evidence="2" key="1">
    <citation type="journal article" date="2014" name="Int. J. Syst. Evol. Microbiol.">
        <title>Complete genome sequence of Corynebacterium casei LMG S-19264T (=DSM 44701T), isolated from a smear-ripened cheese.</title>
        <authorList>
            <consortium name="US DOE Joint Genome Institute (JGI-PGF)"/>
            <person name="Walter F."/>
            <person name="Albersmeier A."/>
            <person name="Kalinowski J."/>
            <person name="Ruckert C."/>
        </authorList>
    </citation>
    <scope>NUCLEOTIDE SEQUENCE</scope>
    <source>
        <strain evidence="2">KCTC 12719</strain>
    </source>
</reference>
<dbReference type="Proteomes" id="UP000610456">
    <property type="component" value="Unassembled WGS sequence"/>
</dbReference>
<accession>A0A918SDZ3</accession>
<dbReference type="AlphaFoldDB" id="A0A918SDZ3"/>
<dbReference type="RefSeq" id="WP_189604055.1">
    <property type="nucleotide sequence ID" value="NZ_BMXB01000003.1"/>
</dbReference>
<name>A0A918SDZ3_9FLAO</name>
<dbReference type="Pfam" id="PF23947">
    <property type="entry name" value="DUF7281"/>
    <property type="match status" value="1"/>
</dbReference>
<protein>
    <recommendedName>
        <fullName evidence="1">DUF7281 domain-containing protein</fullName>
    </recommendedName>
</protein>
<evidence type="ECO:0000259" key="1">
    <source>
        <dbReference type="Pfam" id="PF23947"/>
    </source>
</evidence>
<comment type="caution">
    <text evidence="2">The sequence shown here is derived from an EMBL/GenBank/DDBJ whole genome shotgun (WGS) entry which is preliminary data.</text>
</comment>
<sequence length="284" mass="32810">MKLPLRIAKVLLELSDGTILPGSAAKHAVIEDLIQENILFRTGKIRKTVGLANQEKLDLYINTRFSIKDLQAYVAALEESDTSRASLVNVTGDSKLKSIRTFKGFLVNCFTSISATLNAEEILIQPLEGIFHFIYDFEDFIPASDVTIVGVENSENFRRLKEQAYLFEDIRPLFISRYPQNQNKDFVKWMRSIPNNYLHFGDFDLAGIGIYLHEYKKYIPEKSRFFIPKGFEELLKISGSRERYNLQKMNFNINSIEEKDLLVLIDLLHKYKKGLDQESLIVER</sequence>
<proteinExistence type="predicted"/>
<gene>
    <name evidence="2" type="ORF">GCM10007103_14570</name>
</gene>
<dbReference type="EMBL" id="BMXB01000003">
    <property type="protein sequence ID" value="GHA34078.1"/>
    <property type="molecule type" value="Genomic_DNA"/>
</dbReference>